<dbReference type="InterPro" id="IPR028612">
    <property type="entry name" value="Topoisom_1_IA"/>
</dbReference>
<dbReference type="Gene3D" id="3.30.65.10">
    <property type="entry name" value="Bacterial Topoisomerase I, domain 1"/>
    <property type="match status" value="1"/>
</dbReference>
<evidence type="ECO:0000256" key="10">
    <source>
        <dbReference type="HAMAP-Rule" id="MF_00952"/>
    </source>
</evidence>
<organism evidence="13 14">
    <name type="scientific">Candidatus Phycorickettsia trachydisci</name>
    <dbReference type="NCBI Taxonomy" id="2115978"/>
    <lineage>
        <taxon>Bacteria</taxon>
        <taxon>Pseudomonadati</taxon>
        <taxon>Pseudomonadota</taxon>
        <taxon>Alphaproteobacteria</taxon>
        <taxon>Rickettsiales</taxon>
        <taxon>Rickettsiaceae</taxon>
        <taxon>Candidatus Phycorickettsia</taxon>
    </lineage>
</organism>
<evidence type="ECO:0000256" key="3">
    <source>
        <dbReference type="ARBA" id="ARBA00022723"/>
    </source>
</evidence>
<reference evidence="13 14" key="1">
    <citation type="submission" date="2018-03" db="EMBL/GenBank/DDBJ databases">
        <title>A gene transfer event suggests a long-term partnership between eustigmatophyte algae and a novel lineage of endosymbiotic bacteria.</title>
        <authorList>
            <person name="Yurchenko T."/>
            <person name="Sevcikova T."/>
            <person name="Pribyl P."/>
            <person name="El Karkouri K."/>
            <person name="Klimes V."/>
            <person name="Amaral R."/>
            <person name="Zbrankova V."/>
            <person name="Kim E."/>
            <person name="Raoult D."/>
            <person name="Santos L.M.A."/>
            <person name="Elias M."/>
        </authorList>
    </citation>
    <scope>NUCLEOTIDE SEQUENCE [LARGE SCALE GENOMIC DNA]</scope>
    <source>
        <strain evidence="13">CCALA 838</strain>
    </source>
</reference>
<comment type="subunit">
    <text evidence="10">Monomer.</text>
</comment>
<dbReference type="InterPro" id="IPR034149">
    <property type="entry name" value="TOPRIM_TopoI"/>
</dbReference>
<dbReference type="SUPFAM" id="SSF56712">
    <property type="entry name" value="Prokaryotic type I DNA topoisomerase"/>
    <property type="match status" value="1"/>
</dbReference>
<dbReference type="Gene3D" id="2.70.20.10">
    <property type="entry name" value="Topoisomerase I, domain 3"/>
    <property type="match status" value="1"/>
</dbReference>
<dbReference type="Pfam" id="PF01396">
    <property type="entry name" value="Zn_ribbon_Top1"/>
    <property type="match status" value="1"/>
</dbReference>
<evidence type="ECO:0000256" key="4">
    <source>
        <dbReference type="ARBA" id="ARBA00022771"/>
    </source>
</evidence>
<evidence type="ECO:0000256" key="5">
    <source>
        <dbReference type="ARBA" id="ARBA00022833"/>
    </source>
</evidence>
<evidence type="ECO:0000259" key="11">
    <source>
        <dbReference type="PROSITE" id="PS50880"/>
    </source>
</evidence>
<dbReference type="InterPro" id="IPR003602">
    <property type="entry name" value="Topo_IA_DNA-bd_dom"/>
</dbReference>
<dbReference type="GO" id="GO:0006265">
    <property type="term" value="P:DNA topological change"/>
    <property type="evidence" value="ECO:0007669"/>
    <property type="project" value="UniProtKB-UniRule"/>
</dbReference>
<dbReference type="GO" id="GO:0008270">
    <property type="term" value="F:zinc ion binding"/>
    <property type="evidence" value="ECO:0007669"/>
    <property type="project" value="UniProtKB-KW"/>
</dbReference>
<evidence type="ECO:0000256" key="9">
    <source>
        <dbReference type="ARBA" id="ARBA00023235"/>
    </source>
</evidence>
<feature type="site" description="Interaction with DNA" evidence="10">
    <location>
        <position position="146"/>
    </location>
</feature>
<dbReference type="PROSITE" id="PS00396">
    <property type="entry name" value="TOPO_IA_1"/>
    <property type="match status" value="1"/>
</dbReference>
<feature type="domain" description="Topo IA-type catalytic" evidence="12">
    <location>
        <begin position="132"/>
        <end position="565"/>
    </location>
</feature>
<dbReference type="Pfam" id="PF13368">
    <property type="entry name" value="Toprim_C_rpt"/>
    <property type="match status" value="2"/>
</dbReference>
<comment type="function">
    <text evidence="10">Releases the supercoiling and torsional tension of DNA, which is introduced during the DNA replication and transcription, by transiently cleaving and rejoining one strand of the DNA duplex. Introduces a single-strand break via transesterification at a target site in duplex DNA. The scissile phosphodiester is attacked by the catalytic tyrosine of the enzyme, resulting in the formation of a DNA-(5'-phosphotyrosyl)-enzyme intermediate and the expulsion of a 3'-OH DNA strand. The free DNA strand then undergoes passage around the unbroken strand, thus removing DNA supercoils. Finally, in the religation step, the DNA 3'-OH attacks the covalent intermediate to expel the active-site tyrosine and restore the DNA phosphodiester backbone.</text>
</comment>
<feature type="site" description="Interaction with DNA" evidence="10">
    <location>
        <position position="496"/>
    </location>
</feature>
<dbReference type="InterPro" id="IPR023406">
    <property type="entry name" value="Topo_IA_AS"/>
</dbReference>
<dbReference type="PRINTS" id="PR00417">
    <property type="entry name" value="PRTPISMRASEI"/>
</dbReference>
<dbReference type="AlphaFoldDB" id="A0A2P1P6X7"/>
<proteinExistence type="inferred from homology"/>
<keyword evidence="8 10" id="KW-0238">DNA-binding</keyword>
<dbReference type="GO" id="GO:0003677">
    <property type="term" value="F:DNA binding"/>
    <property type="evidence" value="ECO:0007669"/>
    <property type="project" value="UniProtKB-KW"/>
</dbReference>
<evidence type="ECO:0000256" key="1">
    <source>
        <dbReference type="ARBA" id="ARBA00000213"/>
    </source>
</evidence>
<evidence type="ECO:0000256" key="8">
    <source>
        <dbReference type="ARBA" id="ARBA00023125"/>
    </source>
</evidence>
<keyword evidence="7 10" id="KW-0799">Topoisomerase</keyword>
<dbReference type="SMART" id="SM00436">
    <property type="entry name" value="TOP1Bc"/>
    <property type="match status" value="1"/>
</dbReference>
<dbReference type="InterPro" id="IPR000380">
    <property type="entry name" value="Topo_IA"/>
</dbReference>
<dbReference type="InterPro" id="IPR013826">
    <property type="entry name" value="Topo_IA_cen_sub3"/>
</dbReference>
<evidence type="ECO:0000256" key="2">
    <source>
        <dbReference type="ARBA" id="ARBA00009446"/>
    </source>
</evidence>
<dbReference type="NCBIfam" id="TIGR01051">
    <property type="entry name" value="topA_bact"/>
    <property type="match status" value="1"/>
</dbReference>
<dbReference type="PANTHER" id="PTHR42785">
    <property type="entry name" value="DNA TOPOISOMERASE, TYPE IA, CORE"/>
    <property type="match status" value="1"/>
</dbReference>
<dbReference type="EC" id="5.6.2.1" evidence="10"/>
<keyword evidence="9 10" id="KW-0413">Isomerase</keyword>
<feature type="domain" description="Toprim" evidence="11">
    <location>
        <begin position="1"/>
        <end position="117"/>
    </location>
</feature>
<dbReference type="Gene3D" id="1.10.460.10">
    <property type="entry name" value="Topoisomerase I, domain 2"/>
    <property type="match status" value="1"/>
</dbReference>
<evidence type="ECO:0000259" key="12">
    <source>
        <dbReference type="PROSITE" id="PS52039"/>
    </source>
</evidence>
<dbReference type="SUPFAM" id="SSF57783">
    <property type="entry name" value="Zinc beta-ribbon"/>
    <property type="match status" value="1"/>
</dbReference>
<feature type="site" description="Interaction with DNA" evidence="10">
    <location>
        <position position="143"/>
    </location>
</feature>
<dbReference type="InterPro" id="IPR013824">
    <property type="entry name" value="Topo_IA_cen_sub1"/>
</dbReference>
<keyword evidence="3" id="KW-0479">Metal-binding</keyword>
<dbReference type="PROSITE" id="PS52039">
    <property type="entry name" value="TOPO_IA_2"/>
    <property type="match status" value="1"/>
</dbReference>
<dbReference type="CDD" id="cd03363">
    <property type="entry name" value="TOPRIM_TopoIA_TopoI"/>
    <property type="match status" value="1"/>
</dbReference>
<dbReference type="Gene3D" id="3.40.50.140">
    <property type="match status" value="1"/>
</dbReference>
<evidence type="ECO:0000256" key="6">
    <source>
        <dbReference type="ARBA" id="ARBA00022842"/>
    </source>
</evidence>
<dbReference type="Pfam" id="PF01751">
    <property type="entry name" value="Toprim"/>
    <property type="match status" value="1"/>
</dbReference>
<dbReference type="GO" id="GO:0005694">
    <property type="term" value="C:chromosome"/>
    <property type="evidence" value="ECO:0007669"/>
    <property type="project" value="InterPro"/>
</dbReference>
<protein>
    <recommendedName>
        <fullName evidence="10">DNA topoisomerase 1</fullName>
        <ecNumber evidence="10">5.6.2.1</ecNumber>
    </recommendedName>
    <alternativeName>
        <fullName evidence="10">DNA topoisomerase I</fullName>
    </alternativeName>
</protein>
<keyword evidence="5" id="KW-0862">Zinc</keyword>
<evidence type="ECO:0000256" key="7">
    <source>
        <dbReference type="ARBA" id="ARBA00023029"/>
    </source>
</evidence>
<dbReference type="InterPro" id="IPR005733">
    <property type="entry name" value="TopoI_bac-type"/>
</dbReference>
<dbReference type="PROSITE" id="PS50880">
    <property type="entry name" value="TOPRIM"/>
    <property type="match status" value="1"/>
</dbReference>
<sequence length="774" mass="88134">MKLVIVESPAKAKSINQYLGKDYTVLASYGHIRDLPSKKGSVVPEENFLMKYELIDRSQKYVAAIAKEAKKADEIILATDPDREGEGIAWHVVEVLKEKKAVKATTPIKRIVFTEITKQAVQDAVKHPRDIDLSLVDAQQARRALDYLFGFTLSPILWTKLPGCKSAGRVQSVALRIICERESEIRHFKKEEYWDLHADFAKENNEQFRAKLIQVDGQKLEKLSISNEKEALDLKEQMQSKDYKVLSVEAKQQKRNPQPPFITSTLQQDASRKLGFNTKLTMQLAQRLYEGVNIDGTEAGLITYMRTDGVNISGDAVNSIRKFIEDKYGDKFLPKAPRVYKSKSKNAQEAHEAIRPTNINLTPQNLQGKLDDNLLKLYTLIWNRAVACQMESALFHIVTAKITSTDNKFLLNASGSTLVFKGFYEVFGLDDKEDDDKKLPPLTEDEKLECKDIEAKQHFTEPPPRYNEASLIQKLVELGIGRPSTYSPILSVIQERKYVYLDDKKRFIPENQGIVANAFLVNFFSKYVEYSFTADLEEKLDEIAEHKRDGKDLLNDFWTLFSSSAGSMQDVRITEVLERLDRILYDEVFAKEDKTCPTCKQAEISLKIGKYGAFYSCKRYPDCSFTLKLSTPEIKEEINAQAQEGTAPPTTPLAYLEDHLPIYLKKGPYGWYLQVGDNPKDPGFKRVSIPPNIKPSEINHEIAKKLASLPRKVGVDKDNHEVIAAIGRYGPYLKYKDKSFALPKDKDPYTIDIESAIWIIENNVTENKRTKRKS</sequence>
<feature type="site" description="Interaction with DNA" evidence="10">
    <location>
        <position position="142"/>
    </location>
</feature>
<comment type="similarity">
    <text evidence="2 10">Belongs to the type IA topoisomerase family.</text>
</comment>
<dbReference type="KEGG" id="ptc:phytr_600"/>
<dbReference type="OrthoDB" id="9804262at2"/>
<dbReference type="InterPro" id="IPR006171">
    <property type="entry name" value="TOPRIM_dom"/>
</dbReference>
<dbReference type="SMART" id="SM00493">
    <property type="entry name" value="TOPRIM"/>
    <property type="match status" value="1"/>
</dbReference>
<dbReference type="InterPro" id="IPR003601">
    <property type="entry name" value="Topo_IA_2"/>
</dbReference>
<dbReference type="InterPro" id="IPR025589">
    <property type="entry name" value="Toprim_C_rpt"/>
</dbReference>
<keyword evidence="6" id="KW-0460">Magnesium</keyword>
<dbReference type="EMBL" id="CP027845">
    <property type="protein sequence ID" value="AVP87023.1"/>
    <property type="molecule type" value="Genomic_DNA"/>
</dbReference>
<keyword evidence="4" id="KW-0863">Zinc-finger</keyword>
<feature type="site" description="Interaction with DNA" evidence="10">
    <location>
        <position position="31"/>
    </location>
</feature>
<dbReference type="Gene3D" id="1.10.290.10">
    <property type="entry name" value="Topoisomerase I, domain 4"/>
    <property type="match status" value="1"/>
</dbReference>
<dbReference type="SMART" id="SM00437">
    <property type="entry name" value="TOP1Ac"/>
    <property type="match status" value="1"/>
</dbReference>
<comment type="caution">
    <text evidence="10">Lacks conserved residue(s) required for the propagation of feature annotation.</text>
</comment>
<dbReference type="Pfam" id="PF01131">
    <property type="entry name" value="Topoisom_bac"/>
    <property type="match status" value="1"/>
</dbReference>
<accession>A0A2P1P6X7</accession>
<feature type="site" description="Interaction with DNA" evidence="10">
    <location>
        <position position="158"/>
    </location>
</feature>
<name>A0A2P1P6X7_9RICK</name>
<dbReference type="RefSeq" id="WP_106873902.1">
    <property type="nucleotide sequence ID" value="NZ_CP027845.1"/>
</dbReference>
<evidence type="ECO:0000313" key="14">
    <source>
        <dbReference type="Proteomes" id="UP000241762"/>
    </source>
</evidence>
<dbReference type="InterPro" id="IPR013825">
    <property type="entry name" value="Topo_IA_cen_sub2"/>
</dbReference>
<dbReference type="Proteomes" id="UP000241762">
    <property type="component" value="Chromosome"/>
</dbReference>
<comment type="catalytic activity">
    <reaction evidence="1 10">
        <text>ATP-independent breakage of single-stranded DNA, followed by passage and rejoining.</text>
        <dbReference type="EC" id="5.6.2.1"/>
    </reaction>
</comment>
<evidence type="ECO:0000313" key="13">
    <source>
        <dbReference type="EMBL" id="AVP87023.1"/>
    </source>
</evidence>
<feature type="site" description="Interaction with DNA" evidence="10">
    <location>
        <position position="306"/>
    </location>
</feature>
<dbReference type="PANTHER" id="PTHR42785:SF1">
    <property type="entry name" value="DNA TOPOISOMERASE"/>
    <property type="match status" value="1"/>
</dbReference>
<dbReference type="CDD" id="cd00186">
    <property type="entry name" value="TOP1Ac"/>
    <property type="match status" value="1"/>
</dbReference>
<dbReference type="InterPro" id="IPR013498">
    <property type="entry name" value="Topo_IA_Znf"/>
</dbReference>
<keyword evidence="14" id="KW-1185">Reference proteome</keyword>
<gene>
    <name evidence="10" type="primary">topA</name>
    <name evidence="13" type="ORF">phytr_600</name>
</gene>
<dbReference type="InterPro" id="IPR023405">
    <property type="entry name" value="Topo_IA_core_domain"/>
</dbReference>
<dbReference type="GO" id="GO:0003917">
    <property type="term" value="F:DNA topoisomerase type I (single strand cut, ATP-independent) activity"/>
    <property type="evidence" value="ECO:0007669"/>
    <property type="project" value="UniProtKB-UniRule"/>
</dbReference>
<dbReference type="InterPro" id="IPR013497">
    <property type="entry name" value="Topo_IA_cen"/>
</dbReference>
<feature type="region of interest" description="Interaction with DNA" evidence="10">
    <location>
        <begin position="166"/>
        <end position="171"/>
    </location>
</feature>
<dbReference type="HAMAP" id="MF_00952">
    <property type="entry name" value="Topoisom_1_prok"/>
    <property type="match status" value="1"/>
</dbReference>
<feature type="active site" description="O-(5'-phospho-DNA)-tyrosine intermediate" evidence="10">
    <location>
        <position position="304"/>
    </location>
</feature>